<accession>A0A2H4RMS6</accession>
<dbReference type="InterPro" id="IPR011074">
    <property type="entry name" value="CRAL/TRIO_N_dom"/>
</dbReference>
<dbReference type="Gene3D" id="1.10.8.20">
    <property type="entry name" value="N-terminal domain of phosphatidylinositol transfer protein sec14p"/>
    <property type="match status" value="1"/>
</dbReference>
<dbReference type="AlphaFoldDB" id="A0A2H4RMS6"/>
<dbReference type="PRINTS" id="PR00180">
    <property type="entry name" value="CRETINALDHBP"/>
</dbReference>
<dbReference type="GO" id="GO:0016020">
    <property type="term" value="C:membrane"/>
    <property type="evidence" value="ECO:0007669"/>
    <property type="project" value="TreeGrafter"/>
</dbReference>
<dbReference type="Gene3D" id="3.40.525.10">
    <property type="entry name" value="CRAL-TRIO lipid binding domain"/>
    <property type="match status" value="1"/>
</dbReference>
<feature type="domain" description="CRAL-TRIO" evidence="1">
    <location>
        <begin position="113"/>
        <end position="275"/>
    </location>
</feature>
<proteinExistence type="evidence at transcript level"/>
<dbReference type="Pfam" id="PF00650">
    <property type="entry name" value="CRAL_TRIO"/>
    <property type="match status" value="1"/>
</dbReference>
<dbReference type="InterPro" id="IPR036865">
    <property type="entry name" value="CRAL-TRIO_dom_sf"/>
</dbReference>
<dbReference type="EMBL" id="MG434637">
    <property type="protein sequence ID" value="ATY51943.1"/>
    <property type="molecule type" value="mRNA"/>
</dbReference>
<dbReference type="InterPro" id="IPR036273">
    <property type="entry name" value="CRAL/TRIO_N_dom_sf"/>
</dbReference>
<evidence type="ECO:0000259" key="1">
    <source>
        <dbReference type="PROSITE" id="PS50191"/>
    </source>
</evidence>
<dbReference type="Gene3D" id="1.20.5.1200">
    <property type="entry name" value="Alpha-tocopherol transfer"/>
    <property type="match status" value="1"/>
</dbReference>
<evidence type="ECO:0000313" key="2">
    <source>
        <dbReference type="EMBL" id="ATY51943.1"/>
    </source>
</evidence>
<dbReference type="SMART" id="SM00516">
    <property type="entry name" value="SEC14"/>
    <property type="match status" value="1"/>
</dbReference>
<dbReference type="SMART" id="SM01100">
    <property type="entry name" value="CRAL_TRIO_N"/>
    <property type="match status" value="1"/>
</dbReference>
<organism evidence="2">
    <name type="scientific">Heliconius melpomene</name>
    <name type="common">Postman butterfly</name>
    <dbReference type="NCBI Taxonomy" id="34740"/>
    <lineage>
        <taxon>Eukaryota</taxon>
        <taxon>Metazoa</taxon>
        <taxon>Ecdysozoa</taxon>
        <taxon>Arthropoda</taxon>
        <taxon>Hexapoda</taxon>
        <taxon>Insecta</taxon>
        <taxon>Pterygota</taxon>
        <taxon>Neoptera</taxon>
        <taxon>Endopterygota</taxon>
        <taxon>Lepidoptera</taxon>
        <taxon>Glossata</taxon>
        <taxon>Ditrysia</taxon>
        <taxon>Papilionoidea</taxon>
        <taxon>Nymphalidae</taxon>
        <taxon>Heliconiinae</taxon>
        <taxon>Heliconiini</taxon>
        <taxon>Heliconius</taxon>
    </lineage>
</organism>
<dbReference type="PROSITE" id="PS50191">
    <property type="entry name" value="CRAL_TRIO"/>
    <property type="match status" value="1"/>
</dbReference>
<dbReference type="CDD" id="cd00170">
    <property type="entry name" value="SEC14"/>
    <property type="match status" value="1"/>
</dbReference>
<dbReference type="SUPFAM" id="SSF52087">
    <property type="entry name" value="CRAL/TRIO domain"/>
    <property type="match status" value="1"/>
</dbReference>
<protein>
    <submittedName>
        <fullName evidence="2">CTD42</fullName>
    </submittedName>
</protein>
<dbReference type="PANTHER" id="PTHR10174:SF208">
    <property type="entry name" value="CRAL-TRIO DOMAIN-CONTAINING PROTEIN DDB_G0278031"/>
    <property type="match status" value="1"/>
</dbReference>
<dbReference type="GO" id="GO:1902936">
    <property type="term" value="F:phosphatidylinositol bisphosphate binding"/>
    <property type="evidence" value="ECO:0007669"/>
    <property type="project" value="TreeGrafter"/>
</dbReference>
<sequence length="346" mass="39681">MFPSQTKMSAPRRLTKRFLTPAEEYKCPLSAETQAIAEEELRETENSRTQALQALRSWMEQNPKFSAVRMDANFLLRYLRTKKFSVPMAQEAIERYILLRQSWGIAFNQLDWTLPVMTELIDLGYIFVSPFKDKLGRRVVIYRPGVFDPYKYTNQDMCRVMGICYETLMEDEDTQVRGLVHYADGSGVSFPHLTLFTPKEAVRIVKNGERTIPLRHKEIYGVNVHPTIKFALDFGMALISEKIRKRVKLYTSVNDVEIDKKLLPQEYGGVMPMKEMIDLWKVELARKRDILLLNDKMAVRLEMYSEAAREGAISALRAGANTCAGADAVGDAMRGLTGNFRKLEVD</sequence>
<name>A0A2H4RMS6_HELME</name>
<dbReference type="SUPFAM" id="SSF46938">
    <property type="entry name" value="CRAL/TRIO N-terminal domain"/>
    <property type="match status" value="1"/>
</dbReference>
<dbReference type="InterPro" id="IPR001251">
    <property type="entry name" value="CRAL-TRIO_dom"/>
</dbReference>
<reference evidence="2" key="1">
    <citation type="journal article" date="2017" name="Genome Biol. Evol.">
        <title>Copy Number Variation and Expression Analysis Reveals a Nonorthologous Pinta Gene Family Member Involved in Butterfly Vision.</title>
        <authorList>
            <person name="Macias-Munoz A."/>
            <person name="McCulloch K.J."/>
            <person name="Briscoe A.D."/>
        </authorList>
    </citation>
    <scope>NUCLEOTIDE SEQUENCE</scope>
</reference>
<dbReference type="PANTHER" id="PTHR10174">
    <property type="entry name" value="ALPHA-TOCOPHEROL TRANSFER PROTEIN-RELATED"/>
    <property type="match status" value="1"/>
</dbReference>